<dbReference type="AlphaFoldDB" id="A0A2K0UDA0"/>
<name>A0A2K0UDA0_TRIHA</name>
<comment type="caution">
    <text evidence="1">The sequence shown here is derived from an EMBL/GenBank/DDBJ whole genome shotgun (WGS) entry which is preliminary data.</text>
</comment>
<gene>
    <name evidence="1" type="ORF">THARTR1_03974</name>
</gene>
<dbReference type="Proteomes" id="UP000236290">
    <property type="component" value="Unassembled WGS sequence"/>
</dbReference>
<reference evidence="1 2" key="1">
    <citation type="submission" date="2017-02" db="EMBL/GenBank/DDBJ databases">
        <title>Genomes of Trichoderma spp. with biocontrol activity.</title>
        <authorList>
            <person name="Gardiner D."/>
            <person name="Kazan K."/>
            <person name="Vos C."/>
            <person name="Harvey P."/>
        </authorList>
    </citation>
    <scope>NUCLEOTIDE SEQUENCE [LARGE SCALE GENOMIC DNA]</scope>
    <source>
        <strain evidence="1 2">Tr1</strain>
    </source>
</reference>
<protein>
    <submittedName>
        <fullName evidence="1">Uncharacterized protein</fullName>
    </submittedName>
</protein>
<dbReference type="EMBL" id="MTYI01000050">
    <property type="protein sequence ID" value="PNP55754.1"/>
    <property type="molecule type" value="Genomic_DNA"/>
</dbReference>
<evidence type="ECO:0000313" key="1">
    <source>
        <dbReference type="EMBL" id="PNP55754.1"/>
    </source>
</evidence>
<sequence length="31" mass="3443">MDTSGVIAIQAIRLKKFDDQKIKDGQPPNKS</sequence>
<proteinExistence type="predicted"/>
<accession>A0A2K0UDA0</accession>
<organism evidence="1 2">
    <name type="scientific">Trichoderma harzianum</name>
    <name type="common">Hypocrea lixii</name>
    <dbReference type="NCBI Taxonomy" id="5544"/>
    <lineage>
        <taxon>Eukaryota</taxon>
        <taxon>Fungi</taxon>
        <taxon>Dikarya</taxon>
        <taxon>Ascomycota</taxon>
        <taxon>Pezizomycotina</taxon>
        <taxon>Sordariomycetes</taxon>
        <taxon>Hypocreomycetidae</taxon>
        <taxon>Hypocreales</taxon>
        <taxon>Hypocreaceae</taxon>
        <taxon>Trichoderma</taxon>
    </lineage>
</organism>
<evidence type="ECO:0000313" key="2">
    <source>
        <dbReference type="Proteomes" id="UP000236290"/>
    </source>
</evidence>